<organism evidence="1">
    <name type="scientific">Lepeophtheirus salmonis</name>
    <name type="common">Salmon louse</name>
    <name type="synonym">Caligus salmonis</name>
    <dbReference type="NCBI Taxonomy" id="72036"/>
    <lineage>
        <taxon>Eukaryota</taxon>
        <taxon>Metazoa</taxon>
        <taxon>Ecdysozoa</taxon>
        <taxon>Arthropoda</taxon>
        <taxon>Crustacea</taxon>
        <taxon>Multicrustacea</taxon>
        <taxon>Hexanauplia</taxon>
        <taxon>Copepoda</taxon>
        <taxon>Siphonostomatoida</taxon>
        <taxon>Caligidae</taxon>
        <taxon>Lepeophtheirus</taxon>
    </lineage>
</organism>
<protein>
    <submittedName>
        <fullName evidence="1">Uncharacterized protein</fullName>
    </submittedName>
</protein>
<name>A0A0K2TPF2_LEPSM</name>
<reference evidence="1" key="1">
    <citation type="submission" date="2014-05" db="EMBL/GenBank/DDBJ databases">
        <authorList>
            <person name="Chronopoulou M."/>
        </authorList>
    </citation>
    <scope>NUCLEOTIDE SEQUENCE</scope>
    <source>
        <tissue evidence="1">Whole organism</tissue>
    </source>
</reference>
<sequence>MQRIAIWRVGGPGLSGPEIVNVGPDELLGDLGRMAGGRVLLAHVGLRNVCLHPRKHSGQQVLHIHSRIALFSFLEEELWHDLPDLLMTPNIMMELEFLDLYNIGDIVLGRGETSVI</sequence>
<accession>A0A0K2TPF2</accession>
<evidence type="ECO:0000313" key="1">
    <source>
        <dbReference type="EMBL" id="CDW27849.1"/>
    </source>
</evidence>
<dbReference type="AlphaFoldDB" id="A0A0K2TPF2"/>
<dbReference type="EMBL" id="HACA01010488">
    <property type="protein sequence ID" value="CDW27849.1"/>
    <property type="molecule type" value="Transcribed_RNA"/>
</dbReference>
<proteinExistence type="predicted"/>